<dbReference type="AlphaFoldDB" id="A0A8B7PCX9"/>
<reference evidence="3" key="1">
    <citation type="submission" date="2025-08" db="UniProtKB">
        <authorList>
            <consortium name="RefSeq"/>
        </authorList>
    </citation>
    <scope>IDENTIFICATION</scope>
    <source>
        <tissue evidence="3">Whole organism</tissue>
    </source>
</reference>
<dbReference type="OrthoDB" id="10006218at2759"/>
<organism evidence="2 3">
    <name type="scientific">Hyalella azteca</name>
    <name type="common">Amphipod</name>
    <dbReference type="NCBI Taxonomy" id="294128"/>
    <lineage>
        <taxon>Eukaryota</taxon>
        <taxon>Metazoa</taxon>
        <taxon>Ecdysozoa</taxon>
        <taxon>Arthropoda</taxon>
        <taxon>Crustacea</taxon>
        <taxon>Multicrustacea</taxon>
        <taxon>Malacostraca</taxon>
        <taxon>Eumalacostraca</taxon>
        <taxon>Peracarida</taxon>
        <taxon>Amphipoda</taxon>
        <taxon>Senticaudata</taxon>
        <taxon>Talitrida</taxon>
        <taxon>Talitroidea</taxon>
        <taxon>Hyalellidae</taxon>
        <taxon>Hyalella</taxon>
    </lineage>
</organism>
<dbReference type="Proteomes" id="UP000694843">
    <property type="component" value="Unplaced"/>
</dbReference>
<sequence length="744" mass="82682">MLSSRQVLLLILSFLLTASCLMLSSRQVLLLILSFLLTASCLMLSSRTGATPPYKSEQDGVVSNSGPAKMFAPILPIEEKEVIINIQPNDKNEVNSSVHAFPAPLKLDGGNKVVDYPDYEYRAEPEVGVFGSIAASLNLPQDSVLNKALNLVDNVKQFADDGTPIMESVFSFAKGLKSMSKKVSEINRKIDNKKLKLVQGFVDSKETKPDYEYDVKRPPIPDPPLGPEARKNTEFEKQMQHEDKKPSLLKSIAQNVGPAILAEYSRSVNDAQPDGGPSLIENIFINVGPKIIAETFGGGNDNGNDKSENGFNRALKFLAPFVRTVVENQEGDKDDVNTAVSSIMRVMGNLSPLFEGGGPSKRPLGDTLVILKPVLDILGPSIMDKILDSKKNEQLNARRHDAQYSELHEGRKHSNKTIVDKMLNGLDEKTVGQAMGRALTGILVKALPDTVKLPRPSEIRRPYDMAVNLLLGNPRNNSKEIWHWLRKLSGENEAPGGNSATSLMMEEVVHPKRALFKEDIRHFYGLLNYEEDSCRNRSRIGGVYDWKKDLILGSRVVCEDFDLWKAPLRDVVAFGRQQSWSFEEELAKRGNIRVHALDQRPRAKSYNHTQEILVYPGRLLQSQPSDSQSKTFAGWLTHWGLLRSPLHLVKLDLGGGEWQILQSLTKEETPALEDILQLSVTVRMEEAIKDPSLYSAYAETIETLASLGHQLFSVVPESTVPGFDDPLVAGHQVAFQYELGFVRI</sequence>
<dbReference type="KEGG" id="hazt:108679680"/>
<evidence type="ECO:0000313" key="2">
    <source>
        <dbReference type="Proteomes" id="UP000694843"/>
    </source>
</evidence>
<gene>
    <name evidence="3" type="primary">LOC108679680</name>
</gene>
<dbReference type="PROSITE" id="PS51257">
    <property type="entry name" value="PROKAR_LIPOPROTEIN"/>
    <property type="match status" value="1"/>
</dbReference>
<name>A0A8B7PCX9_HYAAZ</name>
<dbReference type="GeneID" id="108679680"/>
<keyword evidence="2" id="KW-1185">Reference proteome</keyword>
<dbReference type="RefSeq" id="XP_018023865.1">
    <property type="nucleotide sequence ID" value="XM_018168376.2"/>
</dbReference>
<proteinExistence type="predicted"/>
<protein>
    <submittedName>
        <fullName evidence="3">Uncharacterized protein LOC108679680</fullName>
    </submittedName>
</protein>
<evidence type="ECO:0000313" key="3">
    <source>
        <dbReference type="RefSeq" id="XP_018023865.1"/>
    </source>
</evidence>
<evidence type="ECO:0000256" key="1">
    <source>
        <dbReference type="SAM" id="MobiDB-lite"/>
    </source>
</evidence>
<accession>A0A8B7PCX9</accession>
<feature type="region of interest" description="Disordered" evidence="1">
    <location>
        <begin position="211"/>
        <end position="230"/>
    </location>
</feature>